<dbReference type="EMBL" id="BARW01030998">
    <property type="protein sequence ID" value="GAJ11977.1"/>
    <property type="molecule type" value="Genomic_DNA"/>
</dbReference>
<accession>X1V7C3</accession>
<dbReference type="SUPFAM" id="SSF56349">
    <property type="entry name" value="DNA breaking-rejoining enzymes"/>
    <property type="match status" value="1"/>
</dbReference>
<dbReference type="InterPro" id="IPR044068">
    <property type="entry name" value="CB"/>
</dbReference>
<dbReference type="PROSITE" id="PS51898">
    <property type="entry name" value="TYR_RECOMBINASE"/>
    <property type="match status" value="1"/>
</dbReference>
<name>X1V7C3_9ZZZZ</name>
<dbReference type="InterPro" id="IPR011010">
    <property type="entry name" value="DNA_brk_join_enz"/>
</dbReference>
<feature type="domain" description="Tyr recombinase" evidence="3">
    <location>
        <begin position="113"/>
        <end position="169"/>
    </location>
</feature>
<dbReference type="PROSITE" id="PS51900">
    <property type="entry name" value="CB"/>
    <property type="match status" value="1"/>
</dbReference>
<dbReference type="Gene3D" id="1.10.150.130">
    <property type="match status" value="1"/>
</dbReference>
<feature type="domain" description="Core-binding (CB)" evidence="4">
    <location>
        <begin position="13"/>
        <end position="87"/>
    </location>
</feature>
<gene>
    <name evidence="5" type="ORF">S12H4_49415</name>
</gene>
<dbReference type="PANTHER" id="PTHR30349">
    <property type="entry name" value="PHAGE INTEGRASE-RELATED"/>
    <property type="match status" value="1"/>
</dbReference>
<dbReference type="GO" id="GO:0006310">
    <property type="term" value="P:DNA recombination"/>
    <property type="evidence" value="ECO:0007669"/>
    <property type="project" value="UniProtKB-KW"/>
</dbReference>
<evidence type="ECO:0000313" key="5">
    <source>
        <dbReference type="EMBL" id="GAJ11977.1"/>
    </source>
</evidence>
<dbReference type="GO" id="GO:0015074">
    <property type="term" value="P:DNA integration"/>
    <property type="evidence" value="ECO:0007669"/>
    <property type="project" value="InterPro"/>
</dbReference>
<dbReference type="InterPro" id="IPR050090">
    <property type="entry name" value="Tyrosine_recombinase_XerCD"/>
</dbReference>
<dbReference type="PANTHER" id="PTHR30349:SF41">
    <property type="entry name" value="INTEGRASE_RECOMBINASE PROTEIN MJ0367-RELATED"/>
    <property type="match status" value="1"/>
</dbReference>
<comment type="caution">
    <text evidence="5">The sequence shown here is derived from an EMBL/GenBank/DDBJ whole genome shotgun (WGS) entry which is preliminary data.</text>
</comment>
<evidence type="ECO:0000256" key="2">
    <source>
        <dbReference type="ARBA" id="ARBA00023172"/>
    </source>
</evidence>
<dbReference type="GO" id="GO:0003677">
    <property type="term" value="F:DNA binding"/>
    <property type="evidence" value="ECO:0007669"/>
    <property type="project" value="UniProtKB-KW"/>
</dbReference>
<reference evidence="5" key="1">
    <citation type="journal article" date="2014" name="Front. Microbiol.">
        <title>High frequency of phylogenetically diverse reductive dehalogenase-homologous genes in deep subseafloor sedimentary metagenomes.</title>
        <authorList>
            <person name="Kawai M."/>
            <person name="Futagami T."/>
            <person name="Toyoda A."/>
            <person name="Takaki Y."/>
            <person name="Nishi S."/>
            <person name="Hori S."/>
            <person name="Arai W."/>
            <person name="Tsubouchi T."/>
            <person name="Morono Y."/>
            <person name="Uchiyama I."/>
            <person name="Ito T."/>
            <person name="Fujiyama A."/>
            <person name="Inagaki F."/>
            <person name="Takami H."/>
        </authorList>
    </citation>
    <scope>NUCLEOTIDE SEQUENCE</scope>
    <source>
        <strain evidence="5">Expedition CK06-06</strain>
    </source>
</reference>
<dbReference type="InterPro" id="IPR010998">
    <property type="entry name" value="Integrase_recombinase_N"/>
</dbReference>
<keyword evidence="1" id="KW-0238">DNA-binding</keyword>
<dbReference type="InterPro" id="IPR013762">
    <property type="entry name" value="Integrase-like_cat_sf"/>
</dbReference>
<organism evidence="5">
    <name type="scientific">marine sediment metagenome</name>
    <dbReference type="NCBI Taxonomy" id="412755"/>
    <lineage>
        <taxon>unclassified sequences</taxon>
        <taxon>metagenomes</taxon>
        <taxon>ecological metagenomes</taxon>
    </lineage>
</organism>
<keyword evidence="2" id="KW-0233">DNA recombination</keyword>
<evidence type="ECO:0000259" key="3">
    <source>
        <dbReference type="PROSITE" id="PS51898"/>
    </source>
</evidence>
<protein>
    <recommendedName>
        <fullName evidence="6">Tyr recombinase domain-containing protein</fullName>
    </recommendedName>
</protein>
<evidence type="ECO:0000259" key="4">
    <source>
        <dbReference type="PROSITE" id="PS51900"/>
    </source>
</evidence>
<evidence type="ECO:0008006" key="6">
    <source>
        <dbReference type="Google" id="ProtNLM"/>
    </source>
</evidence>
<sequence>MREADFKFQGEAKTLSKLLNNFLSSRRQGTSPNTLKFYQGYLNRARCVIGTDVKGQDIQSFLYNLECSNGGKHAYYRVLRAFYNWLYSPKSSYHLNPQDNPILAVESPKVEKRILPSLTVEQLEYLIEQVDCTRDRAIISLLADSGLRLSELANIKVSDIDWQHRLIKV</sequence>
<dbReference type="AlphaFoldDB" id="X1V7C3"/>
<dbReference type="Gene3D" id="1.10.443.10">
    <property type="entry name" value="Intergrase catalytic core"/>
    <property type="match status" value="1"/>
</dbReference>
<dbReference type="InterPro" id="IPR002104">
    <property type="entry name" value="Integrase_catalytic"/>
</dbReference>
<dbReference type="Pfam" id="PF00589">
    <property type="entry name" value="Phage_integrase"/>
    <property type="match status" value="1"/>
</dbReference>
<proteinExistence type="predicted"/>
<evidence type="ECO:0000256" key="1">
    <source>
        <dbReference type="ARBA" id="ARBA00023125"/>
    </source>
</evidence>
<feature type="non-terminal residue" evidence="5">
    <location>
        <position position="169"/>
    </location>
</feature>